<dbReference type="Proteomes" id="UP000187609">
    <property type="component" value="Unassembled WGS sequence"/>
</dbReference>
<sequence>MSFWRVRVVTSLASTIPLIGDTIIPFVRREPMDLTLGLGNSVTPLPEPIIPDLNLPPEEPYQPLVPVVGSLSVEEQRSIDQFVRQQKQLVRCATHMLRSLDYSPQVEDVKNVVETFILEIDSFHYEELFLAMIDRNSPQFLHFLALWEEYLTVTDSLVQNLFMI</sequence>
<gene>
    <name evidence="1" type="ORF">A4A49_54634</name>
</gene>
<organism evidence="1 2">
    <name type="scientific">Nicotiana attenuata</name>
    <name type="common">Coyote tobacco</name>
    <dbReference type="NCBI Taxonomy" id="49451"/>
    <lineage>
        <taxon>Eukaryota</taxon>
        <taxon>Viridiplantae</taxon>
        <taxon>Streptophyta</taxon>
        <taxon>Embryophyta</taxon>
        <taxon>Tracheophyta</taxon>
        <taxon>Spermatophyta</taxon>
        <taxon>Magnoliopsida</taxon>
        <taxon>eudicotyledons</taxon>
        <taxon>Gunneridae</taxon>
        <taxon>Pentapetalae</taxon>
        <taxon>asterids</taxon>
        <taxon>lamiids</taxon>
        <taxon>Solanales</taxon>
        <taxon>Solanaceae</taxon>
        <taxon>Nicotianoideae</taxon>
        <taxon>Nicotianeae</taxon>
        <taxon>Nicotiana</taxon>
    </lineage>
</organism>
<dbReference type="Gramene" id="OIT08781">
    <property type="protein sequence ID" value="OIT08781"/>
    <property type="gene ID" value="A4A49_54634"/>
</dbReference>
<keyword evidence="2" id="KW-1185">Reference proteome</keyword>
<protein>
    <submittedName>
        <fullName evidence="1">Uncharacterized protein</fullName>
    </submittedName>
</protein>
<evidence type="ECO:0000313" key="1">
    <source>
        <dbReference type="EMBL" id="OIT08781.1"/>
    </source>
</evidence>
<dbReference type="STRING" id="49451.A0A1J6IU89"/>
<dbReference type="EMBL" id="MJEQ01036706">
    <property type="protein sequence ID" value="OIT08781.1"/>
    <property type="molecule type" value="Genomic_DNA"/>
</dbReference>
<comment type="caution">
    <text evidence="1">The sequence shown here is derived from an EMBL/GenBank/DDBJ whole genome shotgun (WGS) entry which is preliminary data.</text>
</comment>
<proteinExistence type="predicted"/>
<evidence type="ECO:0000313" key="2">
    <source>
        <dbReference type="Proteomes" id="UP000187609"/>
    </source>
</evidence>
<dbReference type="OMA" id="MIDRNSP"/>
<name>A0A1J6IU89_NICAT</name>
<reference evidence="1" key="1">
    <citation type="submission" date="2016-11" db="EMBL/GenBank/DDBJ databases">
        <title>The genome of Nicotiana attenuata.</title>
        <authorList>
            <person name="Xu S."/>
            <person name="Brockmoeller T."/>
            <person name="Gaquerel E."/>
            <person name="Navarro A."/>
            <person name="Kuhl H."/>
            <person name="Gase K."/>
            <person name="Ling Z."/>
            <person name="Zhou W."/>
            <person name="Kreitzer C."/>
            <person name="Stanke M."/>
            <person name="Tang H."/>
            <person name="Lyons E."/>
            <person name="Pandey P."/>
            <person name="Pandey S.P."/>
            <person name="Timmermann B."/>
            <person name="Baldwin I.T."/>
        </authorList>
    </citation>
    <scope>NUCLEOTIDE SEQUENCE [LARGE SCALE GENOMIC DNA]</scope>
    <source>
        <strain evidence="1">UT</strain>
    </source>
</reference>
<accession>A0A1J6IU89</accession>
<dbReference type="AlphaFoldDB" id="A0A1J6IU89"/>